<evidence type="ECO:0000256" key="1">
    <source>
        <dbReference type="SAM" id="MobiDB-lite"/>
    </source>
</evidence>
<evidence type="ECO:0000313" key="3">
    <source>
        <dbReference type="EMBL" id="KAG2492346.1"/>
    </source>
</evidence>
<gene>
    <name evidence="3" type="ORF">HYH03_009294</name>
</gene>
<sequence length="574" mass="60389">MPKGNQHVAAALAGLYGSEAGADCSIHFCLETSLAPTAGSKRPRDQEVPTEATTVGEPLPAHSLVLKHASERFAAQLDRWERRQESTPATGAACVSVRIAVLGEPSTQQGAPVARRPLLRVPLGSEAELPAARLVMKYAYTGEVEGLGSIREALEVRRIGDYLAIEGCAAACVKWVADKMAEAKVKTPNGKHAKAGSAARPAAAPEAKPGGQQAAAEPLVLQLYTCDALWPSDDPSFKTIIAATKPQLVRHFGSTLAALNTPSLRKQLLLLPAAGLEALLESDDLATDTEDSVLTLLAVWMEANWGRTDAATRKQLCGLVRLVQLSPHVSSGILMGLALDHETKGSAGGRTGWFACGVMEAARISACATANEGQRSLLDLRGTWYNTKARPQCVPVAGIAYPWSISTHALRAKLEGLQPDVLATVASSFDGFDPALPHVLTGGVALEVGVEYKHSNDAAGVFLFCSIPKAFKSPGSALEGARDCPATVSATLTVHRRSGGRREDGYSFTYDKKSGTRFASVGWGQAKGLALALPPTSGPNDGAGSSPNRDPLAGWAAYLHEGKITGYLTLKRLA</sequence>
<dbReference type="InterPro" id="IPR011705">
    <property type="entry name" value="BACK"/>
</dbReference>
<evidence type="ECO:0000313" key="4">
    <source>
        <dbReference type="Proteomes" id="UP000612055"/>
    </source>
</evidence>
<accession>A0A835XY60</accession>
<proteinExistence type="predicted"/>
<name>A0A835XY60_9CHLO</name>
<feature type="domain" description="BACK" evidence="2">
    <location>
        <begin position="266"/>
        <end position="328"/>
    </location>
</feature>
<dbReference type="OrthoDB" id="546755at2759"/>
<dbReference type="PANTHER" id="PTHR24410">
    <property type="entry name" value="HL07962P-RELATED"/>
    <property type="match status" value="1"/>
</dbReference>
<dbReference type="EMBL" id="JAEHOE010000045">
    <property type="protein sequence ID" value="KAG2492346.1"/>
    <property type="molecule type" value="Genomic_DNA"/>
</dbReference>
<dbReference type="InterPro" id="IPR011333">
    <property type="entry name" value="SKP1/BTB/POZ_sf"/>
</dbReference>
<feature type="region of interest" description="Disordered" evidence="1">
    <location>
        <begin position="36"/>
        <end position="57"/>
    </location>
</feature>
<dbReference type="InterPro" id="IPR051481">
    <property type="entry name" value="BTB-POZ/Galectin-3-binding"/>
</dbReference>
<comment type="caution">
    <text evidence="3">The sequence shown here is derived from an EMBL/GenBank/DDBJ whole genome shotgun (WGS) entry which is preliminary data.</text>
</comment>
<dbReference type="Proteomes" id="UP000612055">
    <property type="component" value="Unassembled WGS sequence"/>
</dbReference>
<evidence type="ECO:0000259" key="2">
    <source>
        <dbReference type="Pfam" id="PF07707"/>
    </source>
</evidence>
<protein>
    <recommendedName>
        <fullName evidence="2">BACK domain-containing protein</fullName>
    </recommendedName>
</protein>
<keyword evidence="4" id="KW-1185">Reference proteome</keyword>
<organism evidence="3 4">
    <name type="scientific">Edaphochlamys debaryana</name>
    <dbReference type="NCBI Taxonomy" id="47281"/>
    <lineage>
        <taxon>Eukaryota</taxon>
        <taxon>Viridiplantae</taxon>
        <taxon>Chlorophyta</taxon>
        <taxon>core chlorophytes</taxon>
        <taxon>Chlorophyceae</taxon>
        <taxon>CS clade</taxon>
        <taxon>Chlamydomonadales</taxon>
        <taxon>Chlamydomonadales incertae sedis</taxon>
        <taxon>Edaphochlamys</taxon>
    </lineage>
</organism>
<dbReference type="PANTHER" id="PTHR24410:SF23">
    <property type="entry name" value="BTB DOMAIN-CONTAINING PROTEIN-RELATED"/>
    <property type="match status" value="1"/>
</dbReference>
<feature type="compositionally biased region" description="Low complexity" evidence="1">
    <location>
        <begin position="195"/>
        <end position="211"/>
    </location>
</feature>
<reference evidence="3" key="1">
    <citation type="journal article" date="2020" name="bioRxiv">
        <title>Comparative genomics of Chlamydomonas.</title>
        <authorList>
            <person name="Craig R.J."/>
            <person name="Hasan A.R."/>
            <person name="Ness R.W."/>
            <person name="Keightley P.D."/>
        </authorList>
    </citation>
    <scope>NUCLEOTIDE SEQUENCE</scope>
    <source>
        <strain evidence="3">CCAP 11/70</strain>
    </source>
</reference>
<dbReference type="AlphaFoldDB" id="A0A835XY60"/>
<feature type="region of interest" description="Disordered" evidence="1">
    <location>
        <begin position="186"/>
        <end position="211"/>
    </location>
</feature>
<dbReference type="Pfam" id="PF07707">
    <property type="entry name" value="BACK"/>
    <property type="match status" value="1"/>
</dbReference>
<dbReference type="Gene3D" id="3.30.710.10">
    <property type="entry name" value="Potassium Channel Kv1.1, Chain A"/>
    <property type="match status" value="1"/>
</dbReference>